<dbReference type="AlphaFoldDB" id="A0A429XGD0"/>
<organism evidence="2 3">
    <name type="scientific">Candidatus Aquarickettsia rohweri</name>
    <dbReference type="NCBI Taxonomy" id="2602574"/>
    <lineage>
        <taxon>Bacteria</taxon>
        <taxon>Pseudomonadati</taxon>
        <taxon>Pseudomonadota</taxon>
        <taxon>Alphaproteobacteria</taxon>
        <taxon>Rickettsiales</taxon>
        <taxon>Candidatus Midichloriaceae</taxon>
        <taxon>Candidatus Aquarickettsia</taxon>
    </lineage>
</organism>
<dbReference type="OrthoDB" id="9816422at2"/>
<evidence type="ECO:0000313" key="3">
    <source>
        <dbReference type="Proteomes" id="UP000279470"/>
    </source>
</evidence>
<keyword evidence="3" id="KW-1185">Reference proteome</keyword>
<name>A0A429XGD0_9RICK</name>
<dbReference type="GO" id="GO:0005524">
    <property type="term" value="F:ATP binding"/>
    <property type="evidence" value="ECO:0007669"/>
    <property type="project" value="InterPro"/>
</dbReference>
<dbReference type="EMBL" id="RXFM01000091">
    <property type="protein sequence ID" value="RST62994.1"/>
    <property type="molecule type" value="Genomic_DNA"/>
</dbReference>
<gene>
    <name evidence="2" type="ORF">EIC27_05785</name>
</gene>
<protein>
    <recommendedName>
        <fullName evidence="1">CagE TrbE VirB component of type IV transporter system central domain-containing protein</fullName>
    </recommendedName>
</protein>
<sequence>MEIKGHQKTRFYNSKASDLIQIACHFNDDTLLTKNADLIQIIEVQGFINKDSDQQDRILRDDIRTAILKYIKDPDIAVHIHIIRDYKNIMPNAYAGPEKIVNLVENAWCKQNNWDHQLVNTLYITLIKKGPQLKLFNIADFLSSIFSYTLKQKYKKHIEKSLDKLNVITQNIKNELSIYSSKILSIKQKENNIYSEPLSFYYYLTHFEKKEIKVEPYDYSQLLSDFKISTDFNILYNKYDNKTKYVAAYSVEFKSSIDSKFLESITQCDSQLIISELITFVSNKKALKDLEHYQKTLKSVKNLEISKELYINDVINADKGETNDYC</sequence>
<proteinExistence type="predicted"/>
<accession>A0A429XGD0</accession>
<dbReference type="Pfam" id="PF03135">
    <property type="entry name" value="CagE_TrbE_VirB"/>
    <property type="match status" value="1"/>
</dbReference>
<evidence type="ECO:0000259" key="1">
    <source>
        <dbReference type="Pfam" id="PF03135"/>
    </source>
</evidence>
<dbReference type="Proteomes" id="UP000279470">
    <property type="component" value="Unassembled WGS sequence"/>
</dbReference>
<dbReference type="InterPro" id="IPR018145">
    <property type="entry name" value="CagE_TrbE_VirB_cntrl_dom"/>
</dbReference>
<comment type="caution">
    <text evidence="2">The sequence shown here is derived from an EMBL/GenBank/DDBJ whole genome shotgun (WGS) entry which is preliminary data.</text>
</comment>
<reference evidence="3" key="1">
    <citation type="submission" date="2018-11" db="EMBL/GenBank/DDBJ databases">
        <title>Phylogenetic, genomic, and biogeographic characterization of a novel and ubiquitous marine invertebrate-associated Rickettsiales parasite, Candidatus Marinoinvertebrata rohwerii, gen. nov., sp. nov.</title>
        <authorList>
            <person name="Klinges J.G."/>
            <person name="Rosales S.M."/>
            <person name="Mcminds R."/>
            <person name="Shaver E.C."/>
            <person name="Shantz A."/>
            <person name="Peters E.C."/>
            <person name="Burkepile D.E."/>
            <person name="Silliman B.R."/>
            <person name="Vega Thurber R.L."/>
        </authorList>
    </citation>
    <scope>NUCLEOTIDE SEQUENCE [LARGE SCALE GENOMIC DNA]</scope>
    <source>
        <strain evidence="3">a_cerv_44</strain>
    </source>
</reference>
<evidence type="ECO:0000313" key="2">
    <source>
        <dbReference type="EMBL" id="RST62994.1"/>
    </source>
</evidence>
<feature type="domain" description="CagE TrbE VirB component of type IV transporter system central" evidence="1">
    <location>
        <begin position="183"/>
        <end position="319"/>
    </location>
</feature>